<dbReference type="PANTHER" id="PTHR33066">
    <property type="entry name" value="INTEGRASE_SAM-LIKE_N DOMAIN-CONTAINING PROTEIN"/>
    <property type="match status" value="1"/>
</dbReference>
<reference evidence="2" key="1">
    <citation type="journal article" date="2013" name="Nat. Genet.">
        <title>The draft genomes of soft-shell turtle and green sea turtle yield insights into the development and evolution of the turtle-specific body plan.</title>
        <authorList>
            <person name="Wang Z."/>
            <person name="Pascual-Anaya J."/>
            <person name="Zadissa A."/>
            <person name="Li W."/>
            <person name="Niimura Y."/>
            <person name="Huang Z."/>
            <person name="Li C."/>
            <person name="White S."/>
            <person name="Xiong Z."/>
            <person name="Fang D."/>
            <person name="Wang B."/>
            <person name="Ming Y."/>
            <person name="Chen Y."/>
            <person name="Zheng Y."/>
            <person name="Kuraku S."/>
            <person name="Pignatelli M."/>
            <person name="Herrero J."/>
            <person name="Beal K."/>
            <person name="Nozawa M."/>
            <person name="Li Q."/>
            <person name="Wang J."/>
            <person name="Zhang H."/>
            <person name="Yu L."/>
            <person name="Shigenobu S."/>
            <person name="Wang J."/>
            <person name="Liu J."/>
            <person name="Flicek P."/>
            <person name="Searle S."/>
            <person name="Wang J."/>
            <person name="Kuratani S."/>
            <person name="Yin Y."/>
            <person name="Aken B."/>
            <person name="Zhang G."/>
            <person name="Irie N."/>
        </authorList>
    </citation>
    <scope>NUCLEOTIDE SEQUENCE [LARGE SCALE GENOMIC DNA]</scope>
</reference>
<evidence type="ECO:0000313" key="1">
    <source>
        <dbReference type="EMBL" id="EMP40102.1"/>
    </source>
</evidence>
<dbReference type="EMBL" id="KB514586">
    <property type="protein sequence ID" value="EMP40102.1"/>
    <property type="molecule type" value="Genomic_DNA"/>
</dbReference>
<sequence>MACQPEARDMIKYVKVTLDPPDITCGDPPETFCAMKTSGLSTSSLKVHLTAITAFHHKIDNIMVFAHPITKKFLKGIQMLYPDVKLPVAPWDLHLVLKALMDTPFEPMATRSLLHLSMKTAFLIEITSARQVGEMGALMADPPYTMFFRDKVTLLMHPRFFPKVHSSFHLNEPIHLPTFFPKPHANAFETIMHALDVLRALSFYLDRTKQFRKTPRLFLSATQRSQGNIISTQRLSKWIADCIRLCYQLRQIQSPMSIRTLYQSCLHLYGLSLQCPTV</sequence>
<proteinExistence type="predicted"/>
<dbReference type="PANTHER" id="PTHR33066:SF2">
    <property type="entry name" value="FILAGGRIN-2-LIKE"/>
    <property type="match status" value="1"/>
</dbReference>
<gene>
    <name evidence="1" type="ORF">UY3_02679</name>
</gene>
<dbReference type="Gene3D" id="2.60.120.260">
    <property type="entry name" value="Galactose-binding domain-like"/>
    <property type="match status" value="1"/>
</dbReference>
<dbReference type="STRING" id="8469.M7CGP3"/>
<name>M7CGP3_CHEMY</name>
<accession>M7CGP3</accession>
<dbReference type="AlphaFoldDB" id="M7CGP3"/>
<evidence type="ECO:0000313" key="2">
    <source>
        <dbReference type="Proteomes" id="UP000031443"/>
    </source>
</evidence>
<organism evidence="1 2">
    <name type="scientific">Chelonia mydas</name>
    <name type="common">Green sea-turtle</name>
    <name type="synonym">Chelonia agassizi</name>
    <dbReference type="NCBI Taxonomy" id="8469"/>
    <lineage>
        <taxon>Eukaryota</taxon>
        <taxon>Metazoa</taxon>
        <taxon>Chordata</taxon>
        <taxon>Craniata</taxon>
        <taxon>Vertebrata</taxon>
        <taxon>Euteleostomi</taxon>
        <taxon>Archelosauria</taxon>
        <taxon>Testudinata</taxon>
        <taxon>Testudines</taxon>
        <taxon>Cryptodira</taxon>
        <taxon>Durocryptodira</taxon>
        <taxon>Americhelydia</taxon>
        <taxon>Chelonioidea</taxon>
        <taxon>Cheloniidae</taxon>
        <taxon>Chelonia</taxon>
    </lineage>
</organism>
<keyword evidence="2" id="KW-1185">Reference proteome</keyword>
<dbReference type="Proteomes" id="UP000031443">
    <property type="component" value="Unassembled WGS sequence"/>
</dbReference>
<protein>
    <submittedName>
        <fullName evidence="1">Netrin-G1</fullName>
    </submittedName>
</protein>